<feature type="signal peptide" evidence="1">
    <location>
        <begin position="1"/>
        <end position="19"/>
    </location>
</feature>
<evidence type="ECO:0000256" key="1">
    <source>
        <dbReference type="SAM" id="SignalP"/>
    </source>
</evidence>
<proteinExistence type="predicted"/>
<accession>A0A177GBQ5</accession>
<gene>
    <name evidence="2" type="ORF">Amal_01486</name>
</gene>
<dbReference type="PATRIC" id="fig|178901.16.peg.1576"/>
<reference evidence="2 3" key="1">
    <citation type="submission" date="2016-03" db="EMBL/GenBank/DDBJ databases">
        <title>Draft genome sequence of Acetobacter malorum CECT 7742, a strain isolated from strawberry vinegar.</title>
        <authorList>
            <person name="Sainz F."/>
            <person name="Mas A."/>
            <person name="Torija M.J."/>
        </authorList>
    </citation>
    <scope>NUCLEOTIDE SEQUENCE [LARGE SCALE GENOMIC DNA]</scope>
    <source>
        <strain evidence="2 3">CECT 7742</strain>
    </source>
</reference>
<sequence>MRHLLSLPAFLLASSVAFAAPAHKAPAGQQSAASFASHQTVTEKEADGVYDLSGLPHFSGQVIAVSALLPRQRHGLHPA</sequence>
<dbReference type="Proteomes" id="UP000077349">
    <property type="component" value="Unassembled WGS sequence"/>
</dbReference>
<protein>
    <submittedName>
        <fullName evidence="2">Uncharacterized protein</fullName>
    </submittedName>
</protein>
<dbReference type="AlphaFoldDB" id="A0A177GBQ5"/>
<evidence type="ECO:0000313" key="3">
    <source>
        <dbReference type="Proteomes" id="UP000077349"/>
    </source>
</evidence>
<name>A0A177GBQ5_9PROT</name>
<organism evidence="2 3">
    <name type="scientific">Acetobacter malorum</name>
    <dbReference type="NCBI Taxonomy" id="178901"/>
    <lineage>
        <taxon>Bacteria</taxon>
        <taxon>Pseudomonadati</taxon>
        <taxon>Pseudomonadota</taxon>
        <taxon>Alphaproteobacteria</taxon>
        <taxon>Acetobacterales</taxon>
        <taxon>Acetobacteraceae</taxon>
        <taxon>Acetobacter</taxon>
    </lineage>
</organism>
<evidence type="ECO:0000313" key="2">
    <source>
        <dbReference type="EMBL" id="OAG77236.1"/>
    </source>
</evidence>
<feature type="chain" id="PRO_5008061801" evidence="1">
    <location>
        <begin position="20"/>
        <end position="79"/>
    </location>
</feature>
<keyword evidence="1" id="KW-0732">Signal</keyword>
<comment type="caution">
    <text evidence="2">The sequence shown here is derived from an EMBL/GenBank/DDBJ whole genome shotgun (WGS) entry which is preliminary data.</text>
</comment>
<dbReference type="EMBL" id="LVHD01000015">
    <property type="protein sequence ID" value="OAG77236.1"/>
    <property type="molecule type" value="Genomic_DNA"/>
</dbReference>